<evidence type="ECO:0000313" key="2">
    <source>
        <dbReference type="EMBL" id="CEZ19495.1"/>
    </source>
</evidence>
<evidence type="ECO:0008006" key="4">
    <source>
        <dbReference type="Google" id="ProtNLM"/>
    </source>
</evidence>
<evidence type="ECO:0000313" key="3">
    <source>
        <dbReference type="Proteomes" id="UP000064007"/>
    </source>
</evidence>
<protein>
    <recommendedName>
        <fullName evidence="4">DUF2946 domain-containing protein</fullName>
    </recommendedName>
</protein>
<keyword evidence="3" id="KW-1185">Reference proteome</keyword>
<dbReference type="Proteomes" id="UP000064007">
    <property type="component" value="Chromosome 1"/>
</dbReference>
<dbReference type="OrthoDB" id="8538135at2"/>
<reference evidence="3" key="1">
    <citation type="submission" date="2014-12" db="EMBL/GenBank/DDBJ databases">
        <authorList>
            <person name="Salcher M.M."/>
        </authorList>
    </citation>
    <scope>NUCLEOTIDE SEQUENCE [LARGE SCALE GENOMIC DNA]</scope>
    <source>
        <strain evidence="3">MMS-10A-171</strain>
    </source>
</reference>
<sequence>MCYTIPMFKRLYSTLCLIFLFAFSQQAAIAHEISHIQDHTQKTQSHKSDLNSCSQCIGFAKLQHINDSEFTFTLEELNHYTVFVVQSNSYESLTAIHFAARAPPQTSVLN</sequence>
<dbReference type="HOGENOM" id="CLU_2288212_0_0_4"/>
<organism evidence="2 3">
    <name type="scientific">Candidatus Methylopumilus planktonicus</name>
    <dbReference type="NCBI Taxonomy" id="1581557"/>
    <lineage>
        <taxon>Bacteria</taxon>
        <taxon>Pseudomonadati</taxon>
        <taxon>Pseudomonadota</taxon>
        <taxon>Betaproteobacteria</taxon>
        <taxon>Nitrosomonadales</taxon>
        <taxon>Methylophilaceae</taxon>
        <taxon>Candidatus Methylopumilus</taxon>
    </lineage>
</organism>
<dbReference type="AlphaFoldDB" id="A0A0D6EUV1"/>
<accession>A0A0D6EUV1</accession>
<proteinExistence type="predicted"/>
<keyword evidence="1" id="KW-0732">Signal</keyword>
<dbReference type="STRING" id="1581557.BN1208_0609"/>
<dbReference type="KEGG" id="mbat:BN1208_0609"/>
<dbReference type="EMBL" id="LN827929">
    <property type="protein sequence ID" value="CEZ19495.1"/>
    <property type="molecule type" value="Genomic_DNA"/>
</dbReference>
<feature type="signal peptide" evidence="1">
    <location>
        <begin position="1"/>
        <end position="27"/>
    </location>
</feature>
<evidence type="ECO:0000256" key="1">
    <source>
        <dbReference type="SAM" id="SignalP"/>
    </source>
</evidence>
<gene>
    <name evidence="2" type="ORF">BN1208_0609</name>
</gene>
<name>A0A0D6EUV1_9PROT</name>
<feature type="chain" id="PRO_5002303471" description="DUF2946 domain-containing protein" evidence="1">
    <location>
        <begin position="28"/>
        <end position="110"/>
    </location>
</feature>